<evidence type="ECO:0000256" key="2">
    <source>
        <dbReference type="ARBA" id="ARBA00022801"/>
    </source>
</evidence>
<sequence>MLKVEGSKVVDANGQTVVLRGTALGGWMLMENFMNGFPGRECQIRGALLEVLGQEKCEYFFDKFLEYFFTEKDAQFLASLGFNSLRLPLNYHHFEDDMNPMVIKEEGFKHVDRVVKLCAKYNIYTIIDLHAAPGGQSQDWHCDNPTGYAAFWDHKHFQDRVVNLWEVIAARYRSNPWVAGYNLLNEPADKQWTRLLAFYDRIIPVVRAIDPNHILFLEGNTFSMDFSGFDKVFPNSVYAVHDYCGFGFPNRIGRYVGERDQDAYIRKMYDRKVEFMKKHNVPIWNGEFGPIYEKQSNPEWKAQNEERYNMLDKQMEIYTSEGIAWSIWSYKDVNIMGMVFMNPESAWMKLLGPILEKKRVMAVDSWAYDDAHLQEGLFGPLHKWFEDNIPEEHSKKYPWQWRMNMHVFRGIRGITLAEYLIPEWAEYFRGKSFEELDELAASWKFENCVGRERLNDTLKLFSTMKADDKRLVGKVIQPVELTNGQKEGVFELSPAEKAKLKATVTEIRVAA</sequence>
<evidence type="ECO:0000256" key="4">
    <source>
        <dbReference type="ARBA" id="ARBA00023316"/>
    </source>
</evidence>
<dbReference type="InterPro" id="IPR001547">
    <property type="entry name" value="Glyco_hydro_5"/>
</dbReference>
<dbReference type="GO" id="GO:0071555">
    <property type="term" value="P:cell wall organization"/>
    <property type="evidence" value="ECO:0007669"/>
    <property type="project" value="UniProtKB-KW"/>
</dbReference>
<name>A0A8H7T7C7_9HELO</name>
<evidence type="ECO:0000256" key="3">
    <source>
        <dbReference type="ARBA" id="ARBA00023295"/>
    </source>
</evidence>
<gene>
    <name evidence="7" type="ORF">IFR04_013264</name>
</gene>
<comment type="similarity">
    <text evidence="1 5">Belongs to the glycosyl hydrolase 5 (cellulase A) family.</text>
</comment>
<dbReference type="GO" id="GO:0005576">
    <property type="term" value="C:extracellular region"/>
    <property type="evidence" value="ECO:0007669"/>
    <property type="project" value="TreeGrafter"/>
</dbReference>
<dbReference type="PANTHER" id="PTHR31297">
    <property type="entry name" value="GLUCAN ENDO-1,6-BETA-GLUCOSIDASE B"/>
    <property type="match status" value="1"/>
</dbReference>
<dbReference type="GO" id="GO:0009251">
    <property type="term" value="P:glucan catabolic process"/>
    <property type="evidence" value="ECO:0007669"/>
    <property type="project" value="TreeGrafter"/>
</dbReference>
<evidence type="ECO:0000313" key="7">
    <source>
        <dbReference type="EMBL" id="KAG4413598.1"/>
    </source>
</evidence>
<accession>A0A8H7T7C7</accession>
<keyword evidence="3 5" id="KW-0326">Glycosidase</keyword>
<dbReference type="Proteomes" id="UP000664132">
    <property type="component" value="Unassembled WGS sequence"/>
</dbReference>
<dbReference type="OrthoDB" id="1887033at2759"/>
<organism evidence="7 8">
    <name type="scientific">Cadophora malorum</name>
    <dbReference type="NCBI Taxonomy" id="108018"/>
    <lineage>
        <taxon>Eukaryota</taxon>
        <taxon>Fungi</taxon>
        <taxon>Dikarya</taxon>
        <taxon>Ascomycota</taxon>
        <taxon>Pezizomycotina</taxon>
        <taxon>Leotiomycetes</taxon>
        <taxon>Helotiales</taxon>
        <taxon>Ploettnerulaceae</taxon>
        <taxon>Cadophora</taxon>
    </lineage>
</organism>
<evidence type="ECO:0000313" key="8">
    <source>
        <dbReference type="Proteomes" id="UP000664132"/>
    </source>
</evidence>
<feature type="domain" description="Glycoside hydrolase family 5" evidence="6">
    <location>
        <begin position="70"/>
        <end position="332"/>
    </location>
</feature>
<evidence type="ECO:0000256" key="5">
    <source>
        <dbReference type="RuleBase" id="RU361153"/>
    </source>
</evidence>
<keyword evidence="4" id="KW-0961">Cell wall biogenesis/degradation</keyword>
<comment type="caution">
    <text evidence="7">The sequence shown here is derived from an EMBL/GenBank/DDBJ whole genome shotgun (WGS) entry which is preliminary data.</text>
</comment>
<evidence type="ECO:0000256" key="1">
    <source>
        <dbReference type="ARBA" id="ARBA00005641"/>
    </source>
</evidence>
<dbReference type="GO" id="GO:0009986">
    <property type="term" value="C:cell surface"/>
    <property type="evidence" value="ECO:0007669"/>
    <property type="project" value="TreeGrafter"/>
</dbReference>
<dbReference type="EMBL" id="JAFJYH010000305">
    <property type="protein sequence ID" value="KAG4413598.1"/>
    <property type="molecule type" value="Genomic_DNA"/>
</dbReference>
<dbReference type="SUPFAM" id="SSF51445">
    <property type="entry name" value="(Trans)glycosidases"/>
    <property type="match status" value="1"/>
</dbReference>
<protein>
    <recommendedName>
        <fullName evidence="6">Glycoside hydrolase family 5 domain-containing protein</fullName>
    </recommendedName>
</protein>
<dbReference type="InterPro" id="IPR017853">
    <property type="entry name" value="GH"/>
</dbReference>
<keyword evidence="8" id="KW-1185">Reference proteome</keyword>
<dbReference type="GO" id="GO:0008422">
    <property type="term" value="F:beta-glucosidase activity"/>
    <property type="evidence" value="ECO:0007669"/>
    <property type="project" value="TreeGrafter"/>
</dbReference>
<reference evidence="7" key="1">
    <citation type="submission" date="2021-02" db="EMBL/GenBank/DDBJ databases">
        <title>Genome sequence Cadophora malorum strain M34.</title>
        <authorList>
            <person name="Stefanovic E."/>
            <person name="Vu D."/>
            <person name="Scully C."/>
            <person name="Dijksterhuis J."/>
            <person name="Roader J."/>
            <person name="Houbraken J."/>
        </authorList>
    </citation>
    <scope>NUCLEOTIDE SEQUENCE</scope>
    <source>
        <strain evidence="7">M34</strain>
    </source>
</reference>
<dbReference type="InterPro" id="IPR050386">
    <property type="entry name" value="Glycosyl_hydrolase_5"/>
</dbReference>
<dbReference type="FunFam" id="3.20.20.80:FF:000130">
    <property type="entry name" value="Endoglucanase C"/>
    <property type="match status" value="1"/>
</dbReference>
<dbReference type="PANTHER" id="PTHR31297:SF13">
    <property type="entry name" value="PUTATIVE-RELATED"/>
    <property type="match status" value="1"/>
</dbReference>
<dbReference type="AlphaFoldDB" id="A0A8H7T7C7"/>
<evidence type="ECO:0000259" key="6">
    <source>
        <dbReference type="Pfam" id="PF00150"/>
    </source>
</evidence>
<dbReference type="Gene3D" id="3.20.20.80">
    <property type="entry name" value="Glycosidases"/>
    <property type="match status" value="1"/>
</dbReference>
<dbReference type="Pfam" id="PF00150">
    <property type="entry name" value="Cellulase"/>
    <property type="match status" value="1"/>
</dbReference>
<proteinExistence type="inferred from homology"/>
<keyword evidence="2 5" id="KW-0378">Hydrolase</keyword>